<dbReference type="AlphaFoldDB" id="A0A1G7U418"/>
<dbReference type="Pfam" id="PF01370">
    <property type="entry name" value="Epimerase"/>
    <property type="match status" value="1"/>
</dbReference>
<evidence type="ECO:0000259" key="3">
    <source>
        <dbReference type="Pfam" id="PF08338"/>
    </source>
</evidence>
<organism evidence="4 5">
    <name type="scientific">Dyadobacter soli</name>
    <dbReference type="NCBI Taxonomy" id="659014"/>
    <lineage>
        <taxon>Bacteria</taxon>
        <taxon>Pseudomonadati</taxon>
        <taxon>Bacteroidota</taxon>
        <taxon>Cytophagia</taxon>
        <taxon>Cytophagales</taxon>
        <taxon>Spirosomataceae</taxon>
        <taxon>Dyadobacter</taxon>
    </lineage>
</organism>
<evidence type="ECO:0000256" key="1">
    <source>
        <dbReference type="ARBA" id="ARBA00009353"/>
    </source>
</evidence>
<keyword evidence="5" id="KW-1185">Reference proteome</keyword>
<dbReference type="SUPFAM" id="SSF51735">
    <property type="entry name" value="NAD(P)-binding Rossmann-fold domains"/>
    <property type="match status" value="1"/>
</dbReference>
<dbReference type="Gene3D" id="3.40.50.720">
    <property type="entry name" value="NAD(P)-binding Rossmann-like Domain"/>
    <property type="match status" value="1"/>
</dbReference>
<gene>
    <name evidence="4" type="ORF">SAMN04487996_118150</name>
</gene>
<dbReference type="EMBL" id="FNAN01000018">
    <property type="protein sequence ID" value="SDG42187.1"/>
    <property type="molecule type" value="Genomic_DNA"/>
</dbReference>
<dbReference type="PANTHER" id="PTHR11092:SF0">
    <property type="entry name" value="EPIMERASE FAMILY PROTEIN SDR39U1"/>
    <property type="match status" value="1"/>
</dbReference>
<dbReference type="InterPro" id="IPR036291">
    <property type="entry name" value="NAD(P)-bd_dom_sf"/>
</dbReference>
<dbReference type="RefSeq" id="WP_090156142.1">
    <property type="nucleotide sequence ID" value="NZ_FNAN01000018.1"/>
</dbReference>
<proteinExistence type="inferred from homology"/>
<dbReference type="Pfam" id="PF08338">
    <property type="entry name" value="DUF1731"/>
    <property type="match status" value="1"/>
</dbReference>
<reference evidence="5" key="1">
    <citation type="submission" date="2016-10" db="EMBL/GenBank/DDBJ databases">
        <authorList>
            <person name="Varghese N."/>
            <person name="Submissions S."/>
        </authorList>
    </citation>
    <scope>NUCLEOTIDE SEQUENCE [LARGE SCALE GENOMIC DNA]</scope>
    <source>
        <strain evidence="5">DSM 25329</strain>
    </source>
</reference>
<dbReference type="NCBIfam" id="TIGR01777">
    <property type="entry name" value="yfcH"/>
    <property type="match status" value="1"/>
</dbReference>
<name>A0A1G7U418_9BACT</name>
<dbReference type="Proteomes" id="UP000198748">
    <property type="component" value="Unassembled WGS sequence"/>
</dbReference>
<evidence type="ECO:0000313" key="5">
    <source>
        <dbReference type="Proteomes" id="UP000198748"/>
    </source>
</evidence>
<dbReference type="STRING" id="659014.SAMN04487996_118150"/>
<evidence type="ECO:0000313" key="4">
    <source>
        <dbReference type="EMBL" id="SDG42187.1"/>
    </source>
</evidence>
<dbReference type="PANTHER" id="PTHR11092">
    <property type="entry name" value="SUGAR NUCLEOTIDE EPIMERASE RELATED"/>
    <property type="match status" value="1"/>
</dbReference>
<feature type="domain" description="NAD-dependent epimerase/dehydratase" evidence="2">
    <location>
        <begin position="5"/>
        <end position="218"/>
    </location>
</feature>
<feature type="domain" description="DUF1731" evidence="3">
    <location>
        <begin position="254"/>
        <end position="300"/>
    </location>
</feature>
<protein>
    <recommendedName>
        <fullName evidence="6">TIGR01777 family protein</fullName>
    </recommendedName>
</protein>
<dbReference type="OrthoDB" id="9801773at2"/>
<evidence type="ECO:0000259" key="2">
    <source>
        <dbReference type="Pfam" id="PF01370"/>
    </source>
</evidence>
<accession>A0A1G7U418</accession>
<comment type="similarity">
    <text evidence="1">Belongs to the NAD(P)-dependent epimerase/dehydratase family. SDR39U1 subfamily.</text>
</comment>
<dbReference type="InterPro" id="IPR013549">
    <property type="entry name" value="DUF1731"/>
</dbReference>
<evidence type="ECO:0008006" key="6">
    <source>
        <dbReference type="Google" id="ProtNLM"/>
    </source>
</evidence>
<dbReference type="InterPro" id="IPR001509">
    <property type="entry name" value="Epimerase_deHydtase"/>
</dbReference>
<dbReference type="InterPro" id="IPR010099">
    <property type="entry name" value="SDR39U1"/>
</dbReference>
<sequence length="303" mass="33243">MGKKVLITGGTGLIGKRLTQMLLEKGYEVAYLSRKKASIASVQVFEWDIQKNYIEEGALDNVHFLVHLAGTNVGEGRWTEERKKAILESRTESIKLIARKLAEKQSQPAAFVSASGVSYYGQDTGDRKNAENTPPGDDFLSHVSVEWEKAADQVAALGIRTVKLRTGIVVSKDGGAIPRMALPARFGVGAPLGSGKQWISWIHLDDMCRMYMEALENESWHGAYNAVAAPPVTNEDLTKAICKVLGRPQWFPNVPAFALKLVFGEMAAVVLGGNYVVNERIEGETGFRYRYGELEGALKAELV</sequence>
<dbReference type="CDD" id="cd05242">
    <property type="entry name" value="SDR_a8"/>
    <property type="match status" value="1"/>
</dbReference>